<dbReference type="AlphaFoldDB" id="A0A6J4L7H5"/>
<proteinExistence type="predicted"/>
<reference evidence="2" key="1">
    <citation type="submission" date="2020-02" db="EMBL/GenBank/DDBJ databases">
        <authorList>
            <person name="Meier V. D."/>
        </authorList>
    </citation>
    <scope>NUCLEOTIDE SEQUENCE</scope>
    <source>
        <strain evidence="2">AVDCRST_MAG94</strain>
    </source>
</reference>
<feature type="transmembrane region" description="Helical" evidence="1">
    <location>
        <begin position="25"/>
        <end position="47"/>
    </location>
</feature>
<gene>
    <name evidence="2" type="ORF">AVDCRST_MAG94-1613</name>
</gene>
<protein>
    <submittedName>
        <fullName evidence="2">Uncharacterized protein</fullName>
    </submittedName>
</protein>
<accession>A0A6J4L7H5</accession>
<sequence>MAPKLESEFAQYARRLRIRWDDRRVWQGLTGVVIFYLVTPHLLLWLATRFPAFPDTALRLLHANDAAESLVKPEPNHASPSRPLP</sequence>
<evidence type="ECO:0000256" key="1">
    <source>
        <dbReference type="SAM" id="Phobius"/>
    </source>
</evidence>
<organism evidence="2">
    <name type="scientific">uncultured Leptolyngbya sp</name>
    <dbReference type="NCBI Taxonomy" id="332963"/>
    <lineage>
        <taxon>Bacteria</taxon>
        <taxon>Bacillati</taxon>
        <taxon>Cyanobacteriota</taxon>
        <taxon>Cyanophyceae</taxon>
        <taxon>Leptolyngbyales</taxon>
        <taxon>Leptolyngbyaceae</taxon>
        <taxon>Leptolyngbya group</taxon>
        <taxon>Leptolyngbya</taxon>
        <taxon>environmental samples</taxon>
    </lineage>
</organism>
<dbReference type="EMBL" id="CADCTY010000558">
    <property type="protein sequence ID" value="CAA9324634.1"/>
    <property type="molecule type" value="Genomic_DNA"/>
</dbReference>
<name>A0A6J4L7H5_9CYAN</name>
<keyword evidence="1" id="KW-0812">Transmembrane</keyword>
<evidence type="ECO:0000313" key="2">
    <source>
        <dbReference type="EMBL" id="CAA9324634.1"/>
    </source>
</evidence>
<keyword evidence="1" id="KW-0472">Membrane</keyword>
<keyword evidence="1" id="KW-1133">Transmembrane helix</keyword>